<dbReference type="SUPFAM" id="SSF56672">
    <property type="entry name" value="DNA/RNA polymerases"/>
    <property type="match status" value="1"/>
</dbReference>
<protein>
    <submittedName>
        <fullName evidence="3">Uncharacterized protein LOC109129512</fullName>
    </submittedName>
</protein>
<dbReference type="RefSeq" id="XP_019093319.1">
    <property type="nucleotide sequence ID" value="XM_019237774.1"/>
</dbReference>
<dbReference type="PANTHER" id="PTHR11439">
    <property type="entry name" value="GAG-POL-RELATED RETROTRANSPOSON"/>
    <property type="match status" value="1"/>
</dbReference>
<dbReference type="GeneID" id="109129512"/>
<evidence type="ECO:0000313" key="2">
    <source>
        <dbReference type="Proteomes" id="UP000694864"/>
    </source>
</evidence>
<accession>A0ABM1R2T1</accession>
<dbReference type="CDD" id="cd09272">
    <property type="entry name" value="RNase_HI_RT_Ty1"/>
    <property type="match status" value="1"/>
</dbReference>
<evidence type="ECO:0000259" key="1">
    <source>
        <dbReference type="Pfam" id="PF07727"/>
    </source>
</evidence>
<organism evidence="2 3">
    <name type="scientific">Camelina sativa</name>
    <name type="common">False flax</name>
    <name type="synonym">Myagrum sativum</name>
    <dbReference type="NCBI Taxonomy" id="90675"/>
    <lineage>
        <taxon>Eukaryota</taxon>
        <taxon>Viridiplantae</taxon>
        <taxon>Streptophyta</taxon>
        <taxon>Embryophyta</taxon>
        <taxon>Tracheophyta</taxon>
        <taxon>Spermatophyta</taxon>
        <taxon>Magnoliopsida</taxon>
        <taxon>eudicotyledons</taxon>
        <taxon>Gunneridae</taxon>
        <taxon>Pentapetalae</taxon>
        <taxon>rosids</taxon>
        <taxon>malvids</taxon>
        <taxon>Brassicales</taxon>
        <taxon>Brassicaceae</taxon>
        <taxon>Camelineae</taxon>
        <taxon>Camelina</taxon>
    </lineage>
</organism>
<dbReference type="Pfam" id="PF07727">
    <property type="entry name" value="RVT_2"/>
    <property type="match status" value="1"/>
</dbReference>
<keyword evidence="2" id="KW-1185">Reference proteome</keyword>
<feature type="domain" description="Reverse transcriptase Ty1/copia-type" evidence="1">
    <location>
        <begin position="2"/>
        <end position="81"/>
    </location>
</feature>
<dbReference type="PANTHER" id="PTHR11439:SF486">
    <property type="entry name" value="RLK (RECEPTOR-LIKE KINASE) PROTEIN, PUTATIVE-RELATED"/>
    <property type="match status" value="1"/>
</dbReference>
<reference evidence="2" key="1">
    <citation type="journal article" date="2014" name="Nat. Commun.">
        <title>The emerging biofuel crop Camelina sativa retains a highly undifferentiated hexaploid genome structure.</title>
        <authorList>
            <person name="Kagale S."/>
            <person name="Koh C."/>
            <person name="Nixon J."/>
            <person name="Bollina V."/>
            <person name="Clarke W.E."/>
            <person name="Tuteja R."/>
            <person name="Spillane C."/>
            <person name="Robinson S.J."/>
            <person name="Links M.G."/>
            <person name="Clarke C."/>
            <person name="Higgins E.E."/>
            <person name="Huebert T."/>
            <person name="Sharpe A.G."/>
            <person name="Parkin I.A."/>
        </authorList>
    </citation>
    <scope>NUCLEOTIDE SEQUENCE [LARGE SCALE GENOMIC DNA]</scope>
    <source>
        <strain evidence="2">cv. DH55</strain>
    </source>
</reference>
<gene>
    <name evidence="3" type="primary">LOC109129512</name>
</gene>
<dbReference type="InterPro" id="IPR043502">
    <property type="entry name" value="DNA/RNA_pol_sf"/>
</dbReference>
<evidence type="ECO:0000313" key="3">
    <source>
        <dbReference type="RefSeq" id="XP_019093319.1"/>
    </source>
</evidence>
<sequence>MFVQIYVDDIVFGSTCQQLVNQFVQNMTDEFEMSMCGELTYFLGLQVQQSVDGIFMSQSRYAMGLITRFGLTTSKEAKIPMGVNDKLSKDETREDVDEKLYRGMIGSLLYLTASRPDICLAVGVCARYQARPKKSHLLFVNKIIKYIKGTIELGIYYTKDTTTSLIGYCDADWAGSVDDRRSTSGGCFFMGNNLISWHNKKQNSVSLSTAEAEYIALGRCCTQITWMKQMAADYDIVSDSILIHCDNQSAINISKNPVQHSRTKHIDIRHHFIWELVEAKLIEIDHVRTEFQLAVLFTKPLDFTRFTNLRKSIGICEI</sequence>
<reference evidence="3" key="2">
    <citation type="submission" date="2025-08" db="UniProtKB">
        <authorList>
            <consortium name="RefSeq"/>
        </authorList>
    </citation>
    <scope>IDENTIFICATION</scope>
    <source>
        <tissue evidence="3">Leaf</tissue>
    </source>
</reference>
<proteinExistence type="predicted"/>
<dbReference type="Proteomes" id="UP000694864">
    <property type="component" value="Chromosome 16"/>
</dbReference>
<dbReference type="InterPro" id="IPR013103">
    <property type="entry name" value="RVT_2"/>
</dbReference>
<name>A0ABM1R2T1_CAMSA</name>